<comment type="caution">
    <text evidence="4">The sequence shown here is derived from an EMBL/GenBank/DDBJ whole genome shotgun (WGS) entry which is preliminary data.</text>
</comment>
<dbReference type="RefSeq" id="XP_064673533.1">
    <property type="nucleotide sequence ID" value="XM_064814543.1"/>
</dbReference>
<feature type="transmembrane region" description="Helical" evidence="1">
    <location>
        <begin position="224"/>
        <end position="243"/>
    </location>
</feature>
<feature type="transmembrane region" description="Helical" evidence="1">
    <location>
        <begin position="362"/>
        <end position="383"/>
    </location>
</feature>
<evidence type="ECO:0000256" key="2">
    <source>
        <dbReference type="SAM" id="SignalP"/>
    </source>
</evidence>
<dbReference type="PANTHER" id="PTHR47797:SF1">
    <property type="entry name" value="CYTOCHROME B561 DOMAIN-CONTAINING PROTEIN-RELATED"/>
    <property type="match status" value="1"/>
</dbReference>
<dbReference type="GeneID" id="89938668"/>
<keyword evidence="1" id="KW-0472">Membrane</keyword>
<organism evidence="4 5">
    <name type="scientific">Canariomyces notabilis</name>
    <dbReference type="NCBI Taxonomy" id="2074819"/>
    <lineage>
        <taxon>Eukaryota</taxon>
        <taxon>Fungi</taxon>
        <taxon>Dikarya</taxon>
        <taxon>Ascomycota</taxon>
        <taxon>Pezizomycotina</taxon>
        <taxon>Sordariomycetes</taxon>
        <taxon>Sordariomycetidae</taxon>
        <taxon>Sordariales</taxon>
        <taxon>Chaetomiaceae</taxon>
        <taxon>Canariomyces</taxon>
    </lineage>
</organism>
<keyword evidence="5" id="KW-1185">Reference proteome</keyword>
<evidence type="ECO:0000259" key="3">
    <source>
        <dbReference type="Pfam" id="PF16010"/>
    </source>
</evidence>
<keyword evidence="1" id="KW-1133">Transmembrane helix</keyword>
<evidence type="ECO:0000313" key="4">
    <source>
        <dbReference type="EMBL" id="KAK4115963.1"/>
    </source>
</evidence>
<evidence type="ECO:0000256" key="1">
    <source>
        <dbReference type="SAM" id="Phobius"/>
    </source>
</evidence>
<feature type="signal peptide" evidence="2">
    <location>
        <begin position="1"/>
        <end position="24"/>
    </location>
</feature>
<feature type="domain" description="Cellobiose dehydrogenase-like cytochrome" evidence="3">
    <location>
        <begin position="34"/>
        <end position="185"/>
    </location>
</feature>
<feature type="transmembrane region" description="Helical" evidence="1">
    <location>
        <begin position="250"/>
        <end position="272"/>
    </location>
</feature>
<dbReference type="PANTHER" id="PTHR47797">
    <property type="entry name" value="DEHYDROGENASE, PUTATIVE (AFU_ORTHOLOGUE AFUA_8G05805)-RELATED"/>
    <property type="match status" value="1"/>
</dbReference>
<gene>
    <name evidence="4" type="ORF">N656DRAFT_775962</name>
</gene>
<dbReference type="InterPro" id="IPR015920">
    <property type="entry name" value="Cellobiose_DH-like_cyt"/>
</dbReference>
<keyword evidence="1" id="KW-0812">Transmembrane</keyword>
<protein>
    <submittedName>
        <fullName evidence="4">Iron reductase domain protein</fullName>
    </submittedName>
</protein>
<dbReference type="Gene3D" id="1.20.120.1770">
    <property type="match status" value="1"/>
</dbReference>
<reference evidence="4" key="1">
    <citation type="journal article" date="2023" name="Mol. Phylogenet. Evol.">
        <title>Genome-scale phylogeny and comparative genomics of the fungal order Sordariales.</title>
        <authorList>
            <person name="Hensen N."/>
            <person name="Bonometti L."/>
            <person name="Westerberg I."/>
            <person name="Brannstrom I.O."/>
            <person name="Guillou S."/>
            <person name="Cros-Aarteil S."/>
            <person name="Calhoun S."/>
            <person name="Haridas S."/>
            <person name="Kuo A."/>
            <person name="Mondo S."/>
            <person name="Pangilinan J."/>
            <person name="Riley R."/>
            <person name="LaButti K."/>
            <person name="Andreopoulos B."/>
            <person name="Lipzen A."/>
            <person name="Chen C."/>
            <person name="Yan M."/>
            <person name="Daum C."/>
            <person name="Ng V."/>
            <person name="Clum A."/>
            <person name="Steindorff A."/>
            <person name="Ohm R.A."/>
            <person name="Martin F."/>
            <person name="Silar P."/>
            <person name="Natvig D.O."/>
            <person name="Lalanne C."/>
            <person name="Gautier V."/>
            <person name="Ament-Velasquez S.L."/>
            <person name="Kruys A."/>
            <person name="Hutchinson M.I."/>
            <person name="Powell A.J."/>
            <person name="Barry K."/>
            <person name="Miller A.N."/>
            <person name="Grigoriev I.V."/>
            <person name="Debuchy R."/>
            <person name="Gladieux P."/>
            <person name="Hiltunen Thoren M."/>
            <person name="Johannesson H."/>
        </authorList>
    </citation>
    <scope>NUCLEOTIDE SEQUENCE</scope>
    <source>
        <strain evidence="4">CBS 508.74</strain>
    </source>
</reference>
<keyword evidence="2" id="KW-0732">Signal</keyword>
<feature type="transmembrane region" description="Helical" evidence="1">
    <location>
        <begin position="292"/>
        <end position="311"/>
    </location>
</feature>
<dbReference type="SUPFAM" id="SSF49344">
    <property type="entry name" value="CBD9-like"/>
    <property type="match status" value="1"/>
</dbReference>
<accession>A0AAN6TK72</accession>
<dbReference type="CDD" id="cd09630">
    <property type="entry name" value="CDH_like_cytochrome"/>
    <property type="match status" value="1"/>
</dbReference>
<dbReference type="EMBL" id="MU853334">
    <property type="protein sequence ID" value="KAK4115963.1"/>
    <property type="molecule type" value="Genomic_DNA"/>
</dbReference>
<reference evidence="4" key="2">
    <citation type="submission" date="2023-05" db="EMBL/GenBank/DDBJ databases">
        <authorList>
            <consortium name="Lawrence Berkeley National Laboratory"/>
            <person name="Steindorff A."/>
            <person name="Hensen N."/>
            <person name="Bonometti L."/>
            <person name="Westerberg I."/>
            <person name="Brannstrom I.O."/>
            <person name="Guillou S."/>
            <person name="Cros-Aarteil S."/>
            <person name="Calhoun S."/>
            <person name="Haridas S."/>
            <person name="Kuo A."/>
            <person name="Mondo S."/>
            <person name="Pangilinan J."/>
            <person name="Riley R."/>
            <person name="Labutti K."/>
            <person name="Andreopoulos B."/>
            <person name="Lipzen A."/>
            <person name="Chen C."/>
            <person name="Yanf M."/>
            <person name="Daum C."/>
            <person name="Ng V."/>
            <person name="Clum A."/>
            <person name="Ohm R."/>
            <person name="Martin F."/>
            <person name="Silar P."/>
            <person name="Natvig D."/>
            <person name="Lalanne C."/>
            <person name="Gautier V."/>
            <person name="Ament-Velasquez S.L."/>
            <person name="Kruys A."/>
            <person name="Hutchinson M.I."/>
            <person name="Powell A.J."/>
            <person name="Barry K."/>
            <person name="Miller A.N."/>
            <person name="Grigoriev I.V."/>
            <person name="Debuchy R."/>
            <person name="Gladieux P."/>
            <person name="Thoren M.H."/>
            <person name="Johannesson H."/>
        </authorList>
    </citation>
    <scope>NUCLEOTIDE SEQUENCE</scope>
    <source>
        <strain evidence="4">CBS 508.74</strain>
    </source>
</reference>
<feature type="chain" id="PRO_5042954119" evidence="2">
    <location>
        <begin position="25"/>
        <end position="405"/>
    </location>
</feature>
<evidence type="ECO:0000313" key="5">
    <source>
        <dbReference type="Proteomes" id="UP001302812"/>
    </source>
</evidence>
<dbReference type="AlphaFoldDB" id="A0AAN6TK72"/>
<dbReference type="Pfam" id="PF16010">
    <property type="entry name" value="CDH-cyt"/>
    <property type="match status" value="1"/>
</dbReference>
<dbReference type="Gene3D" id="2.60.40.1210">
    <property type="entry name" value="Cellobiose dehydrogenase, cytochrome domain"/>
    <property type="match status" value="1"/>
</dbReference>
<sequence length="405" mass="43657">MGFGGRWLHLLSLGIIVQLQLARAQTASTFFIPDTNTIVAVNLPEGSDDVNFYVATPDWYQYTAIGFGRSMADALMLVMYPSADGKGVTVSPRLSTGNTEPVFSGGIRITLHEGSGISNSDLIANGTCHSCRVLGAGRPSVEATGASPMMFAVGPSIVLNSDDLDARIRRHVAYGRFTADLVRATGPGGVGDPLNTAASATTVLAGDSSGSMVRDSNRAATAHGVLYIIATLAVAPVDTLIAGACRRWSWLHAFTGTMYFLFVVGAMVPGILISREHVVTQQFRTGHQVLGLLTFVIMACMFFWGIGLSLIKRTAKKRGQEPPESTPLLAAIHRWVGRLIWVLLLISNGLGLRLSEQPTLVMLGYAALAGGVVVFLVPVYFFVWRCFKRQKQKDEAIHELQAIYR</sequence>
<proteinExistence type="predicted"/>
<dbReference type="Proteomes" id="UP001302812">
    <property type="component" value="Unassembled WGS sequence"/>
</dbReference>
<feature type="transmembrane region" description="Helical" evidence="1">
    <location>
        <begin position="332"/>
        <end position="350"/>
    </location>
</feature>
<name>A0AAN6TK72_9PEZI</name>